<feature type="compositionally biased region" description="Polar residues" evidence="1">
    <location>
        <begin position="1"/>
        <end position="10"/>
    </location>
</feature>
<dbReference type="EMBL" id="PVQB02001117">
    <property type="protein sequence ID" value="KAF4332284.1"/>
    <property type="molecule type" value="Genomic_DNA"/>
</dbReference>
<evidence type="ECO:0000256" key="1">
    <source>
        <dbReference type="SAM" id="MobiDB-lite"/>
    </source>
</evidence>
<evidence type="ECO:0000313" key="3">
    <source>
        <dbReference type="Proteomes" id="UP000730481"/>
    </source>
</evidence>
<protein>
    <submittedName>
        <fullName evidence="2">Uncharacterized protein</fullName>
    </submittedName>
</protein>
<keyword evidence="3" id="KW-1185">Reference proteome</keyword>
<proteinExistence type="predicted"/>
<comment type="caution">
    <text evidence="2">The sequence shown here is derived from an EMBL/GenBank/DDBJ whole genome shotgun (WGS) entry which is preliminary data.</text>
</comment>
<gene>
    <name evidence="2" type="ORF">FBEOM_13914</name>
</gene>
<feature type="region of interest" description="Disordered" evidence="1">
    <location>
        <begin position="1"/>
        <end position="24"/>
    </location>
</feature>
<accession>A0A9P5A5U6</accession>
<reference evidence="2" key="1">
    <citation type="journal article" date="2017" name="Mycologia">
        <title>Fusarium algeriense, sp. nov., a novel toxigenic crown rot pathogen of durum wheat from Algeria is nested in the Fusarium burgessii species complex.</title>
        <authorList>
            <person name="Laraba I."/>
            <person name="Keddad A."/>
            <person name="Boureghda H."/>
            <person name="Abdallah N."/>
            <person name="Vaughan M.M."/>
            <person name="Proctor R.H."/>
            <person name="Busman M."/>
            <person name="O'Donnell K."/>
        </authorList>
    </citation>
    <scope>NUCLEOTIDE SEQUENCE</scope>
    <source>
        <strain evidence="2">NRRL 25174</strain>
    </source>
</reference>
<dbReference type="Proteomes" id="UP000730481">
    <property type="component" value="Unassembled WGS sequence"/>
</dbReference>
<name>A0A9P5A5U6_9HYPO</name>
<reference evidence="2" key="2">
    <citation type="submission" date="2020-02" db="EMBL/GenBank/DDBJ databases">
        <title>Identification and distribution of gene clusters putatively required for synthesis of sphingolipid metabolism inhibitors in phylogenetically diverse species of the filamentous fungus Fusarium.</title>
        <authorList>
            <person name="Kim H.-S."/>
            <person name="Busman M."/>
            <person name="Brown D.W."/>
            <person name="Divon H."/>
            <person name="Uhlig S."/>
            <person name="Proctor R.H."/>
        </authorList>
    </citation>
    <scope>NUCLEOTIDE SEQUENCE</scope>
    <source>
        <strain evidence="2">NRRL 25174</strain>
    </source>
</reference>
<organism evidence="2 3">
    <name type="scientific">Fusarium beomiforme</name>
    <dbReference type="NCBI Taxonomy" id="44412"/>
    <lineage>
        <taxon>Eukaryota</taxon>
        <taxon>Fungi</taxon>
        <taxon>Dikarya</taxon>
        <taxon>Ascomycota</taxon>
        <taxon>Pezizomycotina</taxon>
        <taxon>Sordariomycetes</taxon>
        <taxon>Hypocreomycetidae</taxon>
        <taxon>Hypocreales</taxon>
        <taxon>Nectriaceae</taxon>
        <taxon>Fusarium</taxon>
        <taxon>Fusarium burgessii species complex</taxon>
    </lineage>
</organism>
<evidence type="ECO:0000313" key="2">
    <source>
        <dbReference type="EMBL" id="KAF4332284.1"/>
    </source>
</evidence>
<dbReference type="AlphaFoldDB" id="A0A9P5A5U6"/>
<sequence>MAAVISTDTQHQAEDLSKFNEANPESLSAQLHAIEPSDGKFKKMVEGHALKLRTEMQPLSLDASSKSLFQGTVSNLIAKWQEVCDAAKEKTKSLEEQRATWDTCQKQWEDNDAKGKLF</sequence>